<keyword evidence="1" id="KW-0812">Transmembrane</keyword>
<keyword evidence="1" id="KW-0472">Membrane</keyword>
<evidence type="ECO:0000313" key="2">
    <source>
        <dbReference type="EMBL" id="KAF5562688.1"/>
    </source>
</evidence>
<proteinExistence type="predicted"/>
<feature type="non-terminal residue" evidence="2">
    <location>
        <position position="62"/>
    </location>
</feature>
<gene>
    <name evidence="2" type="ORF">FPANT_14232</name>
</gene>
<comment type="caution">
    <text evidence="2">The sequence shown here is derived from an EMBL/GenBank/DDBJ whole genome shotgun (WGS) entry which is preliminary data.</text>
</comment>
<protein>
    <submittedName>
        <fullName evidence="2">Uncharacterized protein</fullName>
    </submittedName>
</protein>
<dbReference type="EMBL" id="JAAOAR010001632">
    <property type="protein sequence ID" value="KAF5562688.1"/>
    <property type="molecule type" value="Genomic_DNA"/>
</dbReference>
<organism evidence="2 3">
    <name type="scientific">Fusarium pseudoanthophilum</name>
    <dbReference type="NCBI Taxonomy" id="48495"/>
    <lineage>
        <taxon>Eukaryota</taxon>
        <taxon>Fungi</taxon>
        <taxon>Dikarya</taxon>
        <taxon>Ascomycota</taxon>
        <taxon>Pezizomycotina</taxon>
        <taxon>Sordariomycetes</taxon>
        <taxon>Hypocreomycetidae</taxon>
        <taxon>Hypocreales</taxon>
        <taxon>Nectriaceae</taxon>
        <taxon>Fusarium</taxon>
        <taxon>Fusarium fujikuroi species complex</taxon>
    </lineage>
</organism>
<evidence type="ECO:0000256" key="1">
    <source>
        <dbReference type="SAM" id="Phobius"/>
    </source>
</evidence>
<reference evidence="2 3" key="1">
    <citation type="submission" date="2020-05" db="EMBL/GenBank/DDBJ databases">
        <title>Identification and distribution of gene clusters putatively required for synthesis of sphingolipid metabolism inhibitors in phylogenetically diverse species of the filamentous fungus Fusarium.</title>
        <authorList>
            <person name="Kim H.-S."/>
            <person name="Busman M."/>
            <person name="Brown D.W."/>
            <person name="Divon H."/>
            <person name="Uhlig S."/>
            <person name="Proctor R.H."/>
        </authorList>
    </citation>
    <scope>NUCLEOTIDE SEQUENCE [LARGE SCALE GENOMIC DNA]</scope>
    <source>
        <strain evidence="2 3">NRRL 25211</strain>
    </source>
</reference>
<feature type="transmembrane region" description="Helical" evidence="1">
    <location>
        <begin position="21"/>
        <end position="40"/>
    </location>
</feature>
<accession>A0A8H5NFE2</accession>
<dbReference type="Proteomes" id="UP000544095">
    <property type="component" value="Unassembled WGS sequence"/>
</dbReference>
<dbReference type="AlphaFoldDB" id="A0A8H5NFE2"/>
<keyword evidence="3" id="KW-1185">Reference proteome</keyword>
<evidence type="ECO:0000313" key="3">
    <source>
        <dbReference type="Proteomes" id="UP000544095"/>
    </source>
</evidence>
<sequence length="62" mass="7216">MNTQSDSSNEFPWYEYLQSDLFWVLAIFTGINAVWTHDLYDMLAKKDEGQEDIEPSTTPQTP</sequence>
<name>A0A8H5NFE2_9HYPO</name>
<keyword evidence="1" id="KW-1133">Transmembrane helix</keyword>